<sequence>MRNLGTNATRTALIVFKIAEQAIFLVKALMDHAFWDSHLSKDNIYNSSFSTSSSSTSIKNCQVNQPPPLRMSRLASRPAQEILTLLKENIKDNIMPSSWSMIEAWPCYSGGLNEDTCEEISHDFQK</sequence>
<gene>
    <name evidence="1" type="ORF">E2C01_067594</name>
</gene>
<proteinExistence type="predicted"/>
<dbReference type="AlphaFoldDB" id="A0A5B7HK79"/>
<protein>
    <submittedName>
        <fullName evidence="1">Uncharacterized protein</fullName>
    </submittedName>
</protein>
<reference evidence="1 2" key="1">
    <citation type="submission" date="2019-05" db="EMBL/GenBank/DDBJ databases">
        <title>Another draft genome of Portunus trituberculatus and its Hox gene families provides insights of decapod evolution.</title>
        <authorList>
            <person name="Jeong J.-H."/>
            <person name="Song I."/>
            <person name="Kim S."/>
            <person name="Choi T."/>
            <person name="Kim D."/>
            <person name="Ryu S."/>
            <person name="Kim W."/>
        </authorList>
    </citation>
    <scope>NUCLEOTIDE SEQUENCE [LARGE SCALE GENOMIC DNA]</scope>
    <source>
        <tissue evidence="1">Muscle</tissue>
    </source>
</reference>
<name>A0A5B7HK79_PORTR</name>
<accession>A0A5B7HK79</accession>
<evidence type="ECO:0000313" key="2">
    <source>
        <dbReference type="Proteomes" id="UP000324222"/>
    </source>
</evidence>
<organism evidence="1 2">
    <name type="scientific">Portunus trituberculatus</name>
    <name type="common">Swimming crab</name>
    <name type="synonym">Neptunus trituberculatus</name>
    <dbReference type="NCBI Taxonomy" id="210409"/>
    <lineage>
        <taxon>Eukaryota</taxon>
        <taxon>Metazoa</taxon>
        <taxon>Ecdysozoa</taxon>
        <taxon>Arthropoda</taxon>
        <taxon>Crustacea</taxon>
        <taxon>Multicrustacea</taxon>
        <taxon>Malacostraca</taxon>
        <taxon>Eumalacostraca</taxon>
        <taxon>Eucarida</taxon>
        <taxon>Decapoda</taxon>
        <taxon>Pleocyemata</taxon>
        <taxon>Brachyura</taxon>
        <taxon>Eubrachyura</taxon>
        <taxon>Portunoidea</taxon>
        <taxon>Portunidae</taxon>
        <taxon>Portuninae</taxon>
        <taxon>Portunus</taxon>
    </lineage>
</organism>
<comment type="caution">
    <text evidence="1">The sequence shown here is derived from an EMBL/GenBank/DDBJ whole genome shotgun (WGS) entry which is preliminary data.</text>
</comment>
<evidence type="ECO:0000313" key="1">
    <source>
        <dbReference type="EMBL" id="MPC73271.1"/>
    </source>
</evidence>
<dbReference type="Proteomes" id="UP000324222">
    <property type="component" value="Unassembled WGS sequence"/>
</dbReference>
<dbReference type="EMBL" id="VSRR010036470">
    <property type="protein sequence ID" value="MPC73271.1"/>
    <property type="molecule type" value="Genomic_DNA"/>
</dbReference>
<keyword evidence="2" id="KW-1185">Reference proteome</keyword>